<dbReference type="InterPro" id="IPR018181">
    <property type="entry name" value="Heat_shock_70_CS"/>
</dbReference>
<dbReference type="Gene3D" id="3.90.640.10">
    <property type="entry name" value="Actin, Chain A, domain 4"/>
    <property type="match status" value="1"/>
</dbReference>
<name>A0AAU9N2V8_9ASTR</name>
<evidence type="ECO:0000256" key="3">
    <source>
        <dbReference type="RuleBase" id="RU003322"/>
    </source>
</evidence>
<keyword evidence="5" id="KW-1185">Reference proteome</keyword>
<dbReference type="GO" id="GO:0005524">
    <property type="term" value="F:ATP binding"/>
    <property type="evidence" value="ECO:0007669"/>
    <property type="project" value="UniProtKB-KW"/>
</dbReference>
<dbReference type="FunFam" id="3.90.640.10:FF:000002">
    <property type="entry name" value="Heat shock 70 kDa"/>
    <property type="match status" value="1"/>
</dbReference>
<keyword evidence="1 3" id="KW-0547">Nucleotide-binding</keyword>
<dbReference type="Proteomes" id="UP001157418">
    <property type="component" value="Unassembled WGS sequence"/>
</dbReference>
<dbReference type="Gene3D" id="1.20.1270.10">
    <property type="match status" value="1"/>
</dbReference>
<organism evidence="4 5">
    <name type="scientific">Lactuca virosa</name>
    <dbReference type="NCBI Taxonomy" id="75947"/>
    <lineage>
        <taxon>Eukaryota</taxon>
        <taxon>Viridiplantae</taxon>
        <taxon>Streptophyta</taxon>
        <taxon>Embryophyta</taxon>
        <taxon>Tracheophyta</taxon>
        <taxon>Spermatophyta</taxon>
        <taxon>Magnoliopsida</taxon>
        <taxon>eudicotyledons</taxon>
        <taxon>Gunneridae</taxon>
        <taxon>Pentapetalae</taxon>
        <taxon>asterids</taxon>
        <taxon>campanulids</taxon>
        <taxon>Asterales</taxon>
        <taxon>Asteraceae</taxon>
        <taxon>Cichorioideae</taxon>
        <taxon>Cichorieae</taxon>
        <taxon>Lactucinae</taxon>
        <taxon>Lactuca</taxon>
    </lineage>
</organism>
<dbReference type="PRINTS" id="PR00301">
    <property type="entry name" value="HEATSHOCK70"/>
</dbReference>
<comment type="similarity">
    <text evidence="3">Belongs to the heat shock protein 70 family.</text>
</comment>
<dbReference type="InterPro" id="IPR029047">
    <property type="entry name" value="HSP70_peptide-bd_sf"/>
</dbReference>
<sequence>MENVGGGGPAIGIDLGTTYSCVAVWKHNKIEIITNDQGNRTTPSCVAFTNNEQLVGDGAKNQIAKNHANTVFNVKRLIGRRFSEAMVQDDIKLLPYRVIQGPNDMPKIMVTHMENEQQFSTEEISSMILKKMKEVAEAYVGQTVKNAVITVPAYFNDSQRQATKDAATIAGLNVLRMINEPTAAAIAYGIDNMLGLTGKRNVVVFDLGGGTFDVSILTIDEVGKFEVKAVAGDTHLGGEDFDNRMVDYCVEEFKKKYEMDLTGKKRALGRLKAECEKAKRVLSYATQASVELELLHKGIDFSMAFSRAKFEELNMSYFTKCIEQLESCLADANMTKGNVDEVILVGGSTRIPKVQLMLQEFFDGKELCKNINPDEAVAYGAAVMAANLSGDTTKMIKEVMVTDVTPLSLGIETKGDIMTVVFRNSTCSKGSLTNITEKLTVTNYGGRISKQEVDKMMKDAEKFKVEDQRFKRKAEAYNALDDCIYDLRKKIKSNDVPPKDMKNMHYALAVTMQWLSQGRVAEVEEIERRKKYLINLVSRFPFRKT</sequence>
<evidence type="ECO:0008006" key="6">
    <source>
        <dbReference type="Google" id="ProtNLM"/>
    </source>
</evidence>
<dbReference type="SUPFAM" id="SSF100920">
    <property type="entry name" value="Heat shock protein 70kD (HSP70), peptide-binding domain"/>
    <property type="match status" value="1"/>
</dbReference>
<dbReference type="PROSITE" id="PS00329">
    <property type="entry name" value="HSP70_2"/>
    <property type="match status" value="1"/>
</dbReference>
<keyword evidence="2 3" id="KW-0067">ATP-binding</keyword>
<evidence type="ECO:0000313" key="5">
    <source>
        <dbReference type="Proteomes" id="UP001157418"/>
    </source>
</evidence>
<dbReference type="InterPro" id="IPR043129">
    <property type="entry name" value="ATPase_NBD"/>
</dbReference>
<comment type="caution">
    <text evidence="4">The sequence shown here is derived from an EMBL/GenBank/DDBJ whole genome shotgun (WGS) entry which is preliminary data.</text>
</comment>
<evidence type="ECO:0000256" key="2">
    <source>
        <dbReference type="ARBA" id="ARBA00022840"/>
    </source>
</evidence>
<protein>
    <recommendedName>
        <fullName evidence="6">Heat shock protein 70</fullName>
    </recommendedName>
</protein>
<dbReference type="Pfam" id="PF00012">
    <property type="entry name" value="HSP70"/>
    <property type="match status" value="2"/>
</dbReference>
<dbReference type="SUPFAM" id="SSF53067">
    <property type="entry name" value="Actin-like ATPase domain"/>
    <property type="match status" value="2"/>
</dbReference>
<accession>A0AAU9N2V8</accession>
<dbReference type="FunFam" id="3.30.30.30:FF:000002">
    <property type="entry name" value="Heat shock 70 kDa protein 4"/>
    <property type="match status" value="1"/>
</dbReference>
<dbReference type="Gene3D" id="2.60.34.10">
    <property type="entry name" value="Substrate Binding Domain Of DNAk, Chain A, domain 1"/>
    <property type="match status" value="1"/>
</dbReference>
<evidence type="ECO:0000256" key="1">
    <source>
        <dbReference type="ARBA" id="ARBA00022741"/>
    </source>
</evidence>
<dbReference type="Gene3D" id="3.30.30.30">
    <property type="match status" value="1"/>
</dbReference>
<dbReference type="SUPFAM" id="SSF100934">
    <property type="entry name" value="Heat shock protein 70kD (HSP70), C-terminal subdomain"/>
    <property type="match status" value="1"/>
</dbReference>
<reference evidence="4 5" key="1">
    <citation type="submission" date="2022-01" db="EMBL/GenBank/DDBJ databases">
        <authorList>
            <person name="Xiong W."/>
            <person name="Schranz E."/>
        </authorList>
    </citation>
    <scope>NUCLEOTIDE SEQUENCE [LARGE SCALE GENOMIC DNA]</scope>
</reference>
<dbReference type="InterPro" id="IPR013126">
    <property type="entry name" value="Hsp_70_fam"/>
</dbReference>
<dbReference type="Gene3D" id="3.30.420.40">
    <property type="match status" value="2"/>
</dbReference>
<dbReference type="PROSITE" id="PS00297">
    <property type="entry name" value="HSP70_1"/>
    <property type="match status" value="1"/>
</dbReference>
<dbReference type="GO" id="GO:0140662">
    <property type="term" value="F:ATP-dependent protein folding chaperone"/>
    <property type="evidence" value="ECO:0007669"/>
    <property type="project" value="InterPro"/>
</dbReference>
<dbReference type="InterPro" id="IPR029048">
    <property type="entry name" value="HSP70_C_sf"/>
</dbReference>
<dbReference type="FunFam" id="3.30.420.40:FF:000026">
    <property type="entry name" value="Heat shock protein 70"/>
    <property type="match status" value="1"/>
</dbReference>
<evidence type="ECO:0000313" key="4">
    <source>
        <dbReference type="EMBL" id="CAH1432920.1"/>
    </source>
</evidence>
<dbReference type="EMBL" id="CAKMRJ010003334">
    <property type="protein sequence ID" value="CAH1432920.1"/>
    <property type="molecule type" value="Genomic_DNA"/>
</dbReference>
<dbReference type="PANTHER" id="PTHR19375">
    <property type="entry name" value="HEAT SHOCK PROTEIN 70KDA"/>
    <property type="match status" value="1"/>
</dbReference>
<dbReference type="AlphaFoldDB" id="A0AAU9N2V8"/>
<gene>
    <name evidence="4" type="ORF">LVIROSA_LOCUS19540</name>
</gene>
<proteinExistence type="inferred from homology"/>